<proteinExistence type="predicted"/>
<gene>
    <name evidence="5" type="ORF">HMPREF0179_00739</name>
</gene>
<dbReference type="EMBL" id="ADCP02000001">
    <property type="protein sequence ID" value="EFV45430.1"/>
    <property type="molecule type" value="Genomic_DNA"/>
</dbReference>
<evidence type="ECO:0000256" key="1">
    <source>
        <dbReference type="ARBA" id="ARBA00022741"/>
    </source>
</evidence>
<dbReference type="PANTHER" id="PTHR10606:SF44">
    <property type="entry name" value="6-PHOSPHOFRUCTO 2-KINASE_FRUCTOSE 2,6-BISPHOSPHATASE LONG FORM"/>
    <property type="match status" value="1"/>
</dbReference>
<dbReference type="CDD" id="cd07067">
    <property type="entry name" value="HP_PGM_like"/>
    <property type="match status" value="1"/>
</dbReference>
<dbReference type="InterPro" id="IPR003094">
    <property type="entry name" value="6Pfruct_kin"/>
</dbReference>
<dbReference type="Gene3D" id="3.40.50.1240">
    <property type="entry name" value="Phosphoglycerate mutase-like"/>
    <property type="match status" value="1"/>
</dbReference>
<accession>E5Y3H8</accession>
<dbReference type="InterPro" id="IPR029033">
    <property type="entry name" value="His_PPase_superfam"/>
</dbReference>
<dbReference type="Proteomes" id="UP000006034">
    <property type="component" value="Unassembled WGS sequence"/>
</dbReference>
<reference evidence="5 6" key="2">
    <citation type="submission" date="2013-04" db="EMBL/GenBank/DDBJ databases">
        <title>The Genome Sequence of Bilophila wadsworthia 3_1_6.</title>
        <authorList>
            <consortium name="The Broad Institute Genomics Platform"/>
            <person name="Earl A."/>
            <person name="Ward D."/>
            <person name="Feldgarden M."/>
            <person name="Gevers D."/>
            <person name="Sibley C."/>
            <person name="Strauss J."/>
            <person name="Allen-Vercoe E."/>
            <person name="Walker B."/>
            <person name="Young S."/>
            <person name="Zeng Q."/>
            <person name="Gargeya S."/>
            <person name="Fitzgerald M."/>
            <person name="Haas B."/>
            <person name="Abouelleil A."/>
            <person name="Allen A.W."/>
            <person name="Alvarado L."/>
            <person name="Arachchi H.M."/>
            <person name="Berlin A.M."/>
            <person name="Chapman S.B."/>
            <person name="Gainer-Dewar J."/>
            <person name="Goldberg J."/>
            <person name="Griggs A."/>
            <person name="Gujja S."/>
            <person name="Hansen M."/>
            <person name="Howarth C."/>
            <person name="Imamovic A."/>
            <person name="Ireland A."/>
            <person name="Larimer J."/>
            <person name="McCowan C."/>
            <person name="Murphy C."/>
            <person name="Pearson M."/>
            <person name="Poon T.W."/>
            <person name="Priest M."/>
            <person name="Roberts A."/>
            <person name="Saif S."/>
            <person name="Shea T."/>
            <person name="Sisk P."/>
            <person name="Sykes S."/>
            <person name="Wortman J."/>
            <person name="Nusbaum C."/>
            <person name="Birren B."/>
        </authorList>
    </citation>
    <scope>NUCLEOTIDE SEQUENCE [LARGE SCALE GENOMIC DNA]</scope>
    <source>
        <strain evidence="5 6">3_1_6</strain>
    </source>
</reference>
<keyword evidence="1" id="KW-0547">Nucleotide-binding</keyword>
<reference evidence="5 6" key="1">
    <citation type="submission" date="2010-10" db="EMBL/GenBank/DDBJ databases">
        <authorList>
            <consortium name="The Broad Institute Genome Sequencing Platform"/>
            <person name="Ward D."/>
            <person name="Earl A."/>
            <person name="Feldgarden M."/>
            <person name="Young S.K."/>
            <person name="Gargeya S."/>
            <person name="Zeng Q."/>
            <person name="Alvarado L."/>
            <person name="Berlin A."/>
            <person name="Bochicchio J."/>
            <person name="Chapman S.B."/>
            <person name="Chen Z."/>
            <person name="Freedman E."/>
            <person name="Gellesch M."/>
            <person name="Goldberg J."/>
            <person name="Griggs A."/>
            <person name="Gujja S."/>
            <person name="Heilman E."/>
            <person name="Heiman D."/>
            <person name="Howarth C."/>
            <person name="Mehta T."/>
            <person name="Neiman D."/>
            <person name="Pearson M."/>
            <person name="Roberts A."/>
            <person name="Saif S."/>
            <person name="Shea T."/>
            <person name="Shenoy N."/>
            <person name="Sisk P."/>
            <person name="Stolte C."/>
            <person name="Sykes S."/>
            <person name="White J."/>
            <person name="Yandava C."/>
            <person name="Allen-Vercoe E."/>
            <person name="Sibley C."/>
            <person name="Ambrose C.E."/>
            <person name="Strauss J."/>
            <person name="Daigneault M."/>
            <person name="Haas B."/>
            <person name="Nusbaum C."/>
            <person name="Birren B."/>
        </authorList>
    </citation>
    <scope>NUCLEOTIDE SEQUENCE [LARGE SCALE GENOMIC DNA]</scope>
    <source>
        <strain evidence="5 6">3_1_6</strain>
    </source>
</reference>
<feature type="domain" description="6-phosphofructo-2-kinase" evidence="4">
    <location>
        <begin position="2"/>
        <end position="167"/>
    </location>
</feature>
<dbReference type="Gene3D" id="3.40.50.300">
    <property type="entry name" value="P-loop containing nucleotide triphosphate hydrolases"/>
    <property type="match status" value="1"/>
</dbReference>
<dbReference type="GO" id="GO:0006000">
    <property type="term" value="P:fructose metabolic process"/>
    <property type="evidence" value="ECO:0007669"/>
    <property type="project" value="InterPro"/>
</dbReference>
<dbReference type="InterPro" id="IPR027417">
    <property type="entry name" value="P-loop_NTPase"/>
</dbReference>
<sequence length="400" mass="45761">MKLYVAMVGLPARGKSTLAKRIRSGLEQQGIRTAIFNNGELRRMLFGLESGSAEFFNPDNTRAQRLRDQITHQNMERARAWLDEGGDVAIIDATNGTVHQRVDLSATLRDRPVLFIECVNDDPLLLDASIRRKTRLPEFANMTQEEALESFRKRLAYYESVYTPVRKERCWIRVDAVDSCIQDEAPSNDLPYYAAIRDIISSRWVQDLYLVRHGETDYNREGRLGGDPSLTAKGIEQAEKLAAHFDGVDLPYIFTSTKQRSAETAAPLLRSRPNTISMALSEFDEINAGVCEGMRYSDVRDGMPLEYEARSHNKYGYIYPNGESYAMLKERVARGLRRALFLSGEGTLMIVGHQAINRTLLSLFLFQRASDVPYTYIPQNQYYHITITQRRKLFEMIRYA</sequence>
<dbReference type="STRING" id="563192.HMPREF0179_00739"/>
<dbReference type="eggNOG" id="COG0406">
    <property type="taxonomic scope" value="Bacteria"/>
</dbReference>
<keyword evidence="6" id="KW-1185">Reference proteome</keyword>
<dbReference type="PRINTS" id="PR00991">
    <property type="entry name" value="6PFRUCTKNASE"/>
</dbReference>
<dbReference type="InterPro" id="IPR013078">
    <property type="entry name" value="His_Pase_superF_clade-1"/>
</dbReference>
<dbReference type="Pfam" id="PF01591">
    <property type="entry name" value="6PF2K"/>
    <property type="match status" value="1"/>
</dbReference>
<dbReference type="GeneID" id="78085880"/>
<evidence type="ECO:0000313" key="6">
    <source>
        <dbReference type="Proteomes" id="UP000006034"/>
    </source>
</evidence>
<dbReference type="Pfam" id="PF00300">
    <property type="entry name" value="His_Phos_1"/>
    <property type="match status" value="1"/>
</dbReference>
<evidence type="ECO:0000256" key="2">
    <source>
        <dbReference type="ARBA" id="ARBA00022840"/>
    </source>
</evidence>
<feature type="binding site" evidence="3">
    <location>
        <position position="260"/>
    </location>
    <ligand>
        <name>substrate</name>
    </ligand>
</feature>
<evidence type="ECO:0000256" key="3">
    <source>
        <dbReference type="PIRSR" id="PIRSR613078-2"/>
    </source>
</evidence>
<dbReference type="SMART" id="SM00855">
    <property type="entry name" value="PGAM"/>
    <property type="match status" value="1"/>
</dbReference>
<dbReference type="GO" id="GO:0005829">
    <property type="term" value="C:cytosol"/>
    <property type="evidence" value="ECO:0007669"/>
    <property type="project" value="TreeGrafter"/>
</dbReference>
<dbReference type="SUPFAM" id="SSF52540">
    <property type="entry name" value="P-loop containing nucleoside triphosphate hydrolases"/>
    <property type="match status" value="1"/>
</dbReference>
<name>E5Y3H8_BILW3</name>
<dbReference type="PIRSF" id="PIRSF000709">
    <property type="entry name" value="6PFK_2-Ptase"/>
    <property type="match status" value="1"/>
</dbReference>
<comment type="caution">
    <text evidence="5">The sequence shown here is derived from an EMBL/GenBank/DDBJ whole genome shotgun (WGS) entry which is preliminary data.</text>
</comment>
<dbReference type="GO" id="GO:0003873">
    <property type="term" value="F:6-phosphofructo-2-kinase activity"/>
    <property type="evidence" value="ECO:0007669"/>
    <property type="project" value="InterPro"/>
</dbReference>
<dbReference type="eggNOG" id="COG4088">
    <property type="taxonomic scope" value="Bacteria"/>
</dbReference>
<organism evidence="5 6">
    <name type="scientific">Bilophila wadsworthia (strain 3_1_6)</name>
    <dbReference type="NCBI Taxonomy" id="563192"/>
    <lineage>
        <taxon>Bacteria</taxon>
        <taxon>Pseudomonadati</taxon>
        <taxon>Thermodesulfobacteriota</taxon>
        <taxon>Desulfovibrionia</taxon>
        <taxon>Desulfovibrionales</taxon>
        <taxon>Desulfovibrionaceae</taxon>
        <taxon>Bilophila</taxon>
    </lineage>
</organism>
<dbReference type="InterPro" id="IPR001345">
    <property type="entry name" value="PG/BPGM_mutase_AS"/>
</dbReference>
<dbReference type="RefSeq" id="WP_005025116.1">
    <property type="nucleotide sequence ID" value="NZ_KE150238.1"/>
</dbReference>
<dbReference type="SUPFAM" id="SSF53254">
    <property type="entry name" value="Phosphoglycerate mutase-like"/>
    <property type="match status" value="1"/>
</dbReference>
<protein>
    <submittedName>
        <fullName evidence="5">Phosphoglycerate mutase</fullName>
    </submittedName>
</protein>
<keyword evidence="2" id="KW-0067">ATP-binding</keyword>
<dbReference type="GO" id="GO:0006003">
    <property type="term" value="P:fructose 2,6-bisphosphate metabolic process"/>
    <property type="evidence" value="ECO:0007669"/>
    <property type="project" value="InterPro"/>
</dbReference>
<evidence type="ECO:0000313" key="5">
    <source>
        <dbReference type="EMBL" id="EFV45430.1"/>
    </source>
</evidence>
<dbReference type="HOGENOM" id="CLU_006383_1_0_7"/>
<evidence type="ECO:0000259" key="4">
    <source>
        <dbReference type="Pfam" id="PF01591"/>
    </source>
</evidence>
<dbReference type="OrthoDB" id="4697614at2"/>
<dbReference type="PROSITE" id="PS00175">
    <property type="entry name" value="PG_MUTASE"/>
    <property type="match status" value="1"/>
</dbReference>
<dbReference type="PANTHER" id="PTHR10606">
    <property type="entry name" value="6-PHOSPHOFRUCTO-2-KINASE/FRUCTOSE-2,6-BISPHOSPHATASE"/>
    <property type="match status" value="1"/>
</dbReference>
<dbReference type="GO" id="GO:0005524">
    <property type="term" value="F:ATP binding"/>
    <property type="evidence" value="ECO:0007669"/>
    <property type="project" value="UniProtKB-KW"/>
</dbReference>
<dbReference type="InterPro" id="IPR013079">
    <property type="entry name" value="6Phosfructo_kin"/>
</dbReference>
<feature type="binding site" evidence="3">
    <location>
        <begin position="212"/>
        <end position="219"/>
    </location>
    <ligand>
        <name>substrate</name>
    </ligand>
</feature>
<dbReference type="GO" id="GO:0004331">
    <property type="term" value="F:fructose-2,6-bisphosphate 2-phosphatase activity"/>
    <property type="evidence" value="ECO:0007669"/>
    <property type="project" value="TreeGrafter"/>
</dbReference>
<dbReference type="AlphaFoldDB" id="E5Y3H8"/>